<dbReference type="PANTHER" id="PTHR46558:SF11">
    <property type="entry name" value="HTH-TYPE TRANSCRIPTIONAL REGULATOR XRE"/>
    <property type="match status" value="1"/>
</dbReference>
<dbReference type="Proteomes" id="UP000472355">
    <property type="component" value="Unassembled WGS sequence"/>
</dbReference>
<feature type="domain" description="HTH cro/C1-type" evidence="3">
    <location>
        <begin position="14"/>
        <end position="68"/>
    </location>
</feature>
<dbReference type="SUPFAM" id="SSF47413">
    <property type="entry name" value="lambda repressor-like DNA-binding domains"/>
    <property type="match status" value="1"/>
</dbReference>
<evidence type="ECO:0000256" key="1">
    <source>
        <dbReference type="ARBA" id="ARBA00023125"/>
    </source>
</evidence>
<dbReference type="InterPro" id="IPR001387">
    <property type="entry name" value="Cro/C1-type_HTH"/>
</dbReference>
<evidence type="ECO:0000259" key="3">
    <source>
        <dbReference type="PROSITE" id="PS50943"/>
    </source>
</evidence>
<evidence type="ECO:0000313" key="4">
    <source>
        <dbReference type="EMBL" id="NFA42711.1"/>
    </source>
</evidence>
<comment type="caution">
    <text evidence="4">The sequence shown here is derived from an EMBL/GenBank/DDBJ whole genome shotgun (WGS) entry which is preliminary data.</text>
</comment>
<accession>A0A6M0SN48</accession>
<organism evidence="4 5">
    <name type="scientific">Clostridium botulinum</name>
    <dbReference type="NCBI Taxonomy" id="1491"/>
    <lineage>
        <taxon>Bacteria</taxon>
        <taxon>Bacillati</taxon>
        <taxon>Bacillota</taxon>
        <taxon>Clostridia</taxon>
        <taxon>Eubacteriales</taxon>
        <taxon>Clostridiaceae</taxon>
        <taxon>Clostridium</taxon>
    </lineage>
</organism>
<sequence length="167" mass="19209">MWRCLTLDTIGDRIKNLRKKLEISQKDLSDKTNISVSSINKYEMGIRKPKIETLQKIATALNTDLLSLTGANEVFKELDINPEKVYMKNVNGAIGTFIETPVEKTIPDDKALSYIREYIKFIAEQNNICMCSNEIDDSLPFIKQYIDTFIKYKLIEDHANNRGTQIK</sequence>
<dbReference type="EMBL" id="SGKU01000021">
    <property type="protein sequence ID" value="NFA42711.1"/>
    <property type="molecule type" value="Genomic_DNA"/>
</dbReference>
<gene>
    <name evidence="4" type="ORF">EXM65_09030</name>
</gene>
<name>A0A6M0SN48_CLOBO</name>
<reference evidence="4 5" key="1">
    <citation type="submission" date="2019-02" db="EMBL/GenBank/DDBJ databases">
        <title>Genome sequencing of Clostridium botulinum clinical isolates.</title>
        <authorList>
            <person name="Brunt J."/>
            <person name="Van Vliet A.H.M."/>
            <person name="Stringer S.C."/>
            <person name="Grant K.A."/>
            <person name="Carter A.C."/>
            <person name="Peck M.W."/>
        </authorList>
    </citation>
    <scope>NUCLEOTIDE SEQUENCE [LARGE SCALE GENOMIC DNA]</scope>
    <source>
        <strain evidence="4 5">H113700579</strain>
    </source>
</reference>
<dbReference type="CDD" id="cd00093">
    <property type="entry name" value="HTH_XRE"/>
    <property type="match status" value="1"/>
</dbReference>
<proteinExistence type="predicted"/>
<keyword evidence="2" id="KW-0175">Coiled coil</keyword>
<dbReference type="PANTHER" id="PTHR46558">
    <property type="entry name" value="TRACRIPTIONAL REGULATORY PROTEIN-RELATED-RELATED"/>
    <property type="match status" value="1"/>
</dbReference>
<dbReference type="Gene3D" id="1.10.260.40">
    <property type="entry name" value="lambda repressor-like DNA-binding domains"/>
    <property type="match status" value="1"/>
</dbReference>
<dbReference type="PROSITE" id="PS50943">
    <property type="entry name" value="HTH_CROC1"/>
    <property type="match status" value="1"/>
</dbReference>
<protein>
    <submittedName>
        <fullName evidence="4">XRE family transcriptional regulator</fullName>
    </submittedName>
</protein>
<evidence type="ECO:0000256" key="2">
    <source>
        <dbReference type="SAM" id="Coils"/>
    </source>
</evidence>
<dbReference type="AlphaFoldDB" id="A0A6M0SN48"/>
<dbReference type="GO" id="GO:0003677">
    <property type="term" value="F:DNA binding"/>
    <property type="evidence" value="ECO:0007669"/>
    <property type="project" value="UniProtKB-KW"/>
</dbReference>
<feature type="coiled-coil region" evidence="2">
    <location>
        <begin position="7"/>
        <end position="34"/>
    </location>
</feature>
<keyword evidence="1" id="KW-0238">DNA-binding</keyword>
<evidence type="ECO:0000313" key="5">
    <source>
        <dbReference type="Proteomes" id="UP000472355"/>
    </source>
</evidence>
<dbReference type="SMART" id="SM00530">
    <property type="entry name" value="HTH_XRE"/>
    <property type="match status" value="1"/>
</dbReference>
<dbReference type="Pfam" id="PF01381">
    <property type="entry name" value="HTH_3"/>
    <property type="match status" value="1"/>
</dbReference>
<dbReference type="InterPro" id="IPR010982">
    <property type="entry name" value="Lambda_DNA-bd_dom_sf"/>
</dbReference>